<protein>
    <submittedName>
        <fullName evidence="2">Uncharacterized protein</fullName>
    </submittedName>
</protein>
<keyword evidence="3" id="KW-1185">Reference proteome</keyword>
<dbReference type="InParanoid" id="K3WMS9"/>
<dbReference type="VEuPathDB" id="FungiDB:PYU1_G006259"/>
<reference evidence="2" key="3">
    <citation type="submission" date="2015-02" db="UniProtKB">
        <authorList>
            <consortium name="EnsemblProtists"/>
        </authorList>
    </citation>
    <scope>IDENTIFICATION</scope>
    <source>
        <strain evidence="2">DAOM BR144</strain>
    </source>
</reference>
<evidence type="ECO:0000256" key="1">
    <source>
        <dbReference type="SAM" id="Phobius"/>
    </source>
</evidence>
<name>K3WMS9_GLOUD</name>
<keyword evidence="1" id="KW-0472">Membrane</keyword>
<dbReference type="Proteomes" id="UP000019132">
    <property type="component" value="Unassembled WGS sequence"/>
</dbReference>
<reference evidence="3" key="1">
    <citation type="journal article" date="2010" name="Genome Biol.">
        <title>Genome sequence of the necrotrophic plant pathogen Pythium ultimum reveals original pathogenicity mechanisms and effector repertoire.</title>
        <authorList>
            <person name="Levesque C.A."/>
            <person name="Brouwer H."/>
            <person name="Cano L."/>
            <person name="Hamilton J.P."/>
            <person name="Holt C."/>
            <person name="Huitema E."/>
            <person name="Raffaele S."/>
            <person name="Robideau G.P."/>
            <person name="Thines M."/>
            <person name="Win J."/>
            <person name="Zerillo M.M."/>
            <person name="Beakes G.W."/>
            <person name="Boore J.L."/>
            <person name="Busam D."/>
            <person name="Dumas B."/>
            <person name="Ferriera S."/>
            <person name="Fuerstenberg S.I."/>
            <person name="Gachon C.M."/>
            <person name="Gaulin E."/>
            <person name="Govers F."/>
            <person name="Grenville-Briggs L."/>
            <person name="Horner N."/>
            <person name="Hostetler J."/>
            <person name="Jiang R.H."/>
            <person name="Johnson J."/>
            <person name="Krajaejun T."/>
            <person name="Lin H."/>
            <person name="Meijer H.J."/>
            <person name="Moore B."/>
            <person name="Morris P."/>
            <person name="Phuntmart V."/>
            <person name="Puiu D."/>
            <person name="Shetty J."/>
            <person name="Stajich J.E."/>
            <person name="Tripathy S."/>
            <person name="Wawra S."/>
            <person name="van West P."/>
            <person name="Whitty B.R."/>
            <person name="Coutinho P.M."/>
            <person name="Henrissat B."/>
            <person name="Martin F."/>
            <person name="Thomas P.D."/>
            <person name="Tyler B.M."/>
            <person name="De Vries R.P."/>
            <person name="Kamoun S."/>
            <person name="Yandell M."/>
            <person name="Tisserat N."/>
            <person name="Buell C.R."/>
        </authorList>
    </citation>
    <scope>NUCLEOTIDE SEQUENCE</scope>
    <source>
        <strain evidence="3">DAOM:BR144</strain>
    </source>
</reference>
<sequence length="413" mass="44481">MKLNFWASLKDTDDLSGLAAAWAELFRAMYDRKGGFTVFGHDMLDALEAHCHAMNALDNVAVIEYMKVVDAQLGAVNDQLAYAERLLKASAGLNVANTVPAAIAAAQFWNPIGWCAGAVSVSAAGASIGCKVTGENALEEVETMLHATTEKIETQTTENAVTRIAKTMEPIAKLLKDKFGEEKANAAYFVLLAALMAYSNQELFDVDAIPKAVTELVTITNSSGFASLLRYVRDASVSPLSPSDAAKKFGSSMRRSTAKLKVKISDKSVSFLSIVTGSVLRPICEKVNEGLETYLLALAGGTISLDAAQLAAKEAEIAMVFSLTSKLSMAFSALVVIGVVVAAGFGIKELIEMEERLKPYKEAIEEVHTNHYVFADAVAEVPRLFRRYQSRHQIATSSSKISSFSSRKLLSSK</sequence>
<proteinExistence type="predicted"/>
<organism evidence="2 3">
    <name type="scientific">Globisporangium ultimum (strain ATCC 200006 / CBS 805.95 / DAOM BR144)</name>
    <name type="common">Pythium ultimum</name>
    <dbReference type="NCBI Taxonomy" id="431595"/>
    <lineage>
        <taxon>Eukaryota</taxon>
        <taxon>Sar</taxon>
        <taxon>Stramenopiles</taxon>
        <taxon>Oomycota</taxon>
        <taxon>Peronosporomycetes</taxon>
        <taxon>Pythiales</taxon>
        <taxon>Pythiaceae</taxon>
        <taxon>Globisporangium</taxon>
    </lineage>
</organism>
<reference evidence="3" key="2">
    <citation type="submission" date="2010-04" db="EMBL/GenBank/DDBJ databases">
        <authorList>
            <person name="Buell R."/>
            <person name="Hamilton J."/>
            <person name="Hostetler J."/>
        </authorList>
    </citation>
    <scope>NUCLEOTIDE SEQUENCE [LARGE SCALE GENOMIC DNA]</scope>
    <source>
        <strain evidence="3">DAOM:BR144</strain>
    </source>
</reference>
<evidence type="ECO:0000313" key="3">
    <source>
        <dbReference type="Proteomes" id="UP000019132"/>
    </source>
</evidence>
<feature type="transmembrane region" description="Helical" evidence="1">
    <location>
        <begin position="327"/>
        <end position="347"/>
    </location>
</feature>
<dbReference type="HOGENOM" id="CLU_666453_0_0_1"/>
<evidence type="ECO:0000313" key="2">
    <source>
        <dbReference type="EnsemblProtists" id="PYU1_T006271"/>
    </source>
</evidence>
<accession>K3WMS9</accession>
<keyword evidence="1" id="KW-0812">Transmembrane</keyword>
<dbReference type="EnsemblProtists" id="PYU1_T006271">
    <property type="protein sequence ID" value="PYU1_T006271"/>
    <property type="gene ID" value="PYU1_G006259"/>
</dbReference>
<keyword evidence="1" id="KW-1133">Transmembrane helix</keyword>
<dbReference type="EMBL" id="GL376625">
    <property type="status" value="NOT_ANNOTATED_CDS"/>
    <property type="molecule type" value="Genomic_DNA"/>
</dbReference>
<dbReference type="AlphaFoldDB" id="K3WMS9"/>